<keyword evidence="5" id="KW-0547">Nucleotide-binding</keyword>
<dbReference type="GO" id="GO:0004252">
    <property type="term" value="F:serine-type endopeptidase activity"/>
    <property type="evidence" value="ECO:0007669"/>
    <property type="project" value="UniProtKB-UniRule"/>
</dbReference>
<sequence length="796" mass="90645">MDKYLVPIKDLRLHISPETLGVKTTQQVLPLKEEVLAQERAIEAIRFGITMPDPHYNIYLSGVSGTGITYIATKFLKEVAKKQPTPPDWSYVYNFQNPDVPKALKLPPGKGRELQKDMDELVTTLRTRIPAVFESEDYQTRSLELHQDFERKRHRLLNALARKAESEGFLLLVSQVSMMVVPAKDGRPMREEEIKALSEEEKRKLEEKRERIQQELNETTKQVRQLERELREKHKELDNEVVYFVVGHSIESLREKYQDIPEALNYLKEVKKDILQNVEMFKAKPEARPGIPAPLENFLKRYQINVLVDNSLTQGAPVVIETNPTYPNLFGNIEREARFGALVTDFTMIRPGALHRANGGYIVLRICDVLKWFLSWEALKQAIRNQEIKIEDIGVFLGITTRTLKPQPIPLNVKIVLTGDPVFYHLLYTYDEVFPEIFKVKAELDWDIDATSDCYKAYIACLAKFCEEEGLRHLDKTGIARVLEYSIELSGDKEKLTLKMREINDILKEANYWAIQTESEFVKAEHVQKAIEEKQHRSSLLQEKTYDLFKRNLLWIETDGAKIGQINGLAIADLGDYIFGYPHRITATVALGKEGVIDIEREAKLGGNIHTKGMMILTSYFKEHFAHNKPLSLEATLCFEQSYGMVEGDSASAAELLALLSVIGKVPLFQGIAITGSVSQKGEIQPIGGVNQKIEGFFRICETKGLTGKQGVIIPKRNVRNLMLKEDIIEAVKKGDFSIWAVETIEQAIEIMTGKPAGKLQPDGKYPQGTVFHQVDMALEKMAKRAKSFEKEEKEN</sequence>
<dbReference type="GO" id="GO:0006508">
    <property type="term" value="P:proteolysis"/>
    <property type="evidence" value="ECO:0007669"/>
    <property type="project" value="UniProtKB-KW"/>
</dbReference>
<comment type="catalytic activity">
    <reaction evidence="2">
        <text>Hydrolysis of proteins in presence of ATP.</text>
        <dbReference type="EC" id="3.4.21.53"/>
    </reaction>
</comment>
<feature type="active site" evidence="2">
    <location>
        <position position="650"/>
    </location>
</feature>
<dbReference type="InterPro" id="IPR008269">
    <property type="entry name" value="Lon_proteolytic"/>
</dbReference>
<dbReference type="InterPro" id="IPR027417">
    <property type="entry name" value="P-loop_NTPase"/>
</dbReference>
<comment type="caution">
    <text evidence="5">The sequence shown here is derived from an EMBL/GenBank/DDBJ whole genome shotgun (WGS) entry which is preliminary data.</text>
</comment>
<dbReference type="Gene3D" id="3.40.50.300">
    <property type="entry name" value="P-loop containing nucleotide triphosphate hydrolases"/>
    <property type="match status" value="2"/>
</dbReference>
<comment type="similarity">
    <text evidence="2">Belongs to the peptidase S16 family.</text>
</comment>
<feature type="domain" description="Lon proteolytic" evidence="4">
    <location>
        <begin position="560"/>
        <end position="755"/>
    </location>
</feature>
<keyword evidence="2" id="KW-0378">Hydrolase</keyword>
<dbReference type="SUPFAM" id="SSF52540">
    <property type="entry name" value="P-loop containing nucleoside triphosphate hydrolases"/>
    <property type="match status" value="1"/>
</dbReference>
<name>A0A7C2A7W2_DESA2</name>
<dbReference type="AlphaFoldDB" id="A0A7C2A7W2"/>
<dbReference type="InterPro" id="IPR014721">
    <property type="entry name" value="Ribsml_uS5_D2-typ_fold_subgr"/>
</dbReference>
<dbReference type="InterPro" id="IPR027065">
    <property type="entry name" value="Lon_Prtase"/>
</dbReference>
<gene>
    <name evidence="5" type="ORF">ENI35_01575</name>
</gene>
<dbReference type="Pfam" id="PF20437">
    <property type="entry name" value="LonC_helical"/>
    <property type="match status" value="1"/>
</dbReference>
<feature type="active site" evidence="2">
    <location>
        <position position="693"/>
    </location>
</feature>
<proteinExistence type="inferred from homology"/>
<accession>A0A7C2A7W2</accession>
<evidence type="ECO:0000256" key="2">
    <source>
        <dbReference type="PROSITE-ProRule" id="PRU01122"/>
    </source>
</evidence>
<keyword evidence="1 2" id="KW-0645">Protease</keyword>
<dbReference type="GO" id="GO:0005524">
    <property type="term" value="F:ATP binding"/>
    <property type="evidence" value="ECO:0007669"/>
    <property type="project" value="UniProtKB-KW"/>
</dbReference>
<dbReference type="GO" id="GO:0004176">
    <property type="term" value="F:ATP-dependent peptidase activity"/>
    <property type="evidence" value="ECO:0007669"/>
    <property type="project" value="UniProtKB-UniRule"/>
</dbReference>
<dbReference type="InterPro" id="IPR041699">
    <property type="entry name" value="AAA_32"/>
</dbReference>
<dbReference type="Pfam" id="PF05362">
    <property type="entry name" value="Lon_C"/>
    <property type="match status" value="1"/>
</dbReference>
<dbReference type="EMBL" id="DRIH01000054">
    <property type="protein sequence ID" value="HEC67495.1"/>
    <property type="molecule type" value="Genomic_DNA"/>
</dbReference>
<dbReference type="PRINTS" id="PR00830">
    <property type="entry name" value="ENDOLAPTASE"/>
</dbReference>
<dbReference type="EC" id="3.4.21.53" evidence="2"/>
<dbReference type="Pfam" id="PF20436">
    <property type="entry name" value="LonB_AAA-LID"/>
    <property type="match status" value="1"/>
</dbReference>
<dbReference type="InterPro" id="IPR020568">
    <property type="entry name" value="Ribosomal_Su5_D2-typ_SF"/>
</dbReference>
<dbReference type="InterPro" id="IPR046844">
    <property type="entry name" value="Lon-like_helical"/>
</dbReference>
<dbReference type="Gene3D" id="1.10.8.60">
    <property type="match status" value="1"/>
</dbReference>
<dbReference type="Gene3D" id="3.30.230.10">
    <property type="match status" value="1"/>
</dbReference>
<feature type="coiled-coil region" evidence="3">
    <location>
        <begin position="190"/>
        <end position="240"/>
    </location>
</feature>
<dbReference type="InterPro" id="IPR046843">
    <property type="entry name" value="LonB_AAA-LID"/>
</dbReference>
<keyword evidence="5" id="KW-0067">ATP-binding</keyword>
<dbReference type="Pfam" id="PF13654">
    <property type="entry name" value="AAA_32"/>
    <property type="match status" value="1"/>
</dbReference>
<protein>
    <recommendedName>
        <fullName evidence="2">endopeptidase La</fullName>
        <ecNumber evidence="2">3.4.21.53</ecNumber>
    </recommendedName>
</protein>
<keyword evidence="2" id="KW-0720">Serine protease</keyword>
<evidence type="ECO:0000256" key="1">
    <source>
        <dbReference type="ARBA" id="ARBA00022670"/>
    </source>
</evidence>
<keyword evidence="3" id="KW-0175">Coiled coil</keyword>
<dbReference type="SUPFAM" id="SSF54211">
    <property type="entry name" value="Ribosomal protein S5 domain 2-like"/>
    <property type="match status" value="1"/>
</dbReference>
<evidence type="ECO:0000259" key="4">
    <source>
        <dbReference type="PROSITE" id="PS51786"/>
    </source>
</evidence>
<organism evidence="5">
    <name type="scientific">Desulfofervidus auxilii</name>
    <dbReference type="NCBI Taxonomy" id="1621989"/>
    <lineage>
        <taxon>Bacteria</taxon>
        <taxon>Pseudomonadati</taxon>
        <taxon>Thermodesulfobacteriota</taxon>
        <taxon>Candidatus Desulfofervidia</taxon>
        <taxon>Candidatus Desulfofervidales</taxon>
        <taxon>Candidatus Desulfofervidaceae</taxon>
        <taxon>Candidatus Desulfofervidus</taxon>
    </lineage>
</organism>
<dbReference type="PANTHER" id="PTHR10046">
    <property type="entry name" value="ATP DEPENDENT LON PROTEASE FAMILY MEMBER"/>
    <property type="match status" value="1"/>
</dbReference>
<evidence type="ECO:0000256" key="3">
    <source>
        <dbReference type="SAM" id="Coils"/>
    </source>
</evidence>
<evidence type="ECO:0000313" key="5">
    <source>
        <dbReference type="EMBL" id="HEC67495.1"/>
    </source>
</evidence>
<dbReference type="Proteomes" id="UP000885738">
    <property type="component" value="Unassembled WGS sequence"/>
</dbReference>
<dbReference type="PROSITE" id="PS51786">
    <property type="entry name" value="LON_PROTEOLYTIC"/>
    <property type="match status" value="1"/>
</dbReference>
<reference evidence="5" key="1">
    <citation type="journal article" date="2020" name="mSystems">
        <title>Genome- and Community-Level Interaction Insights into Carbon Utilization and Element Cycling Functions of Hydrothermarchaeota in Hydrothermal Sediment.</title>
        <authorList>
            <person name="Zhou Z."/>
            <person name="Liu Y."/>
            <person name="Xu W."/>
            <person name="Pan J."/>
            <person name="Luo Z.H."/>
            <person name="Li M."/>
        </authorList>
    </citation>
    <scope>NUCLEOTIDE SEQUENCE [LARGE SCALE GENOMIC DNA]</scope>
    <source>
        <strain evidence="5">HyVt-389</strain>
    </source>
</reference>
<dbReference type="GO" id="GO:0030163">
    <property type="term" value="P:protein catabolic process"/>
    <property type="evidence" value="ECO:0007669"/>
    <property type="project" value="InterPro"/>
</dbReference>